<dbReference type="OrthoDB" id="9905428at2"/>
<feature type="region of interest" description="Disordered" evidence="1">
    <location>
        <begin position="18"/>
        <end position="49"/>
    </location>
</feature>
<dbReference type="EMBL" id="LN906597">
    <property type="protein sequence ID" value="CUT16936.1"/>
    <property type="molecule type" value="Genomic_DNA"/>
</dbReference>
<protein>
    <submittedName>
        <fullName evidence="2">Uncharacterized protein</fullName>
    </submittedName>
</protein>
<keyword evidence="3" id="KW-1185">Reference proteome</keyword>
<name>A0A0S4M458_9BURK</name>
<dbReference type="RefSeq" id="WP_092342483.1">
    <property type="nucleotide sequence ID" value="NZ_FLSL01000084.1"/>
</dbReference>
<evidence type="ECO:0000313" key="3">
    <source>
        <dbReference type="Proteomes" id="UP000198651"/>
    </source>
</evidence>
<dbReference type="Proteomes" id="UP000198651">
    <property type="component" value="Chromosome I"/>
</dbReference>
<proteinExistence type="predicted"/>
<reference evidence="3" key="1">
    <citation type="submission" date="2015-11" db="EMBL/GenBank/DDBJ databases">
        <authorList>
            <person name="Seth-Smith H.M.B."/>
        </authorList>
    </citation>
    <scope>NUCLEOTIDE SEQUENCE [LARGE SCALE GENOMIC DNA]</scope>
    <source>
        <strain evidence="3">2013Ark11</strain>
    </source>
</reference>
<gene>
    <name evidence="2" type="ORF">Ark11_0076</name>
</gene>
<sequence length="88" mass="10101">MDDILVERVRRVDFIPVSPMLPGIDDEDERGNRGGGNQGDGDDNGRSNAGNLSVEFYLYTHNQNKIAHEPSPDFVTNRKRFRRMVRRI</sequence>
<evidence type="ECO:0000313" key="2">
    <source>
        <dbReference type="EMBL" id="CUT16936.1"/>
    </source>
</evidence>
<evidence type="ECO:0000256" key="1">
    <source>
        <dbReference type="SAM" id="MobiDB-lite"/>
    </source>
</evidence>
<organism evidence="2 3">
    <name type="scientific">Candidatus Ichthyocystis hellenicum</name>
    <dbReference type="NCBI Taxonomy" id="1561003"/>
    <lineage>
        <taxon>Bacteria</taxon>
        <taxon>Pseudomonadati</taxon>
        <taxon>Pseudomonadota</taxon>
        <taxon>Betaproteobacteria</taxon>
        <taxon>Burkholderiales</taxon>
        <taxon>Candidatus Ichthyocystis</taxon>
    </lineage>
</organism>
<dbReference type="AlphaFoldDB" id="A0A0S4M458"/>
<accession>A0A0S4M458</accession>